<organism evidence="2 3">
    <name type="scientific">Symbiodinium microadriaticum</name>
    <name type="common">Dinoflagellate</name>
    <name type="synonym">Zooxanthella microadriatica</name>
    <dbReference type="NCBI Taxonomy" id="2951"/>
    <lineage>
        <taxon>Eukaryota</taxon>
        <taxon>Sar</taxon>
        <taxon>Alveolata</taxon>
        <taxon>Dinophyceae</taxon>
        <taxon>Suessiales</taxon>
        <taxon>Symbiodiniaceae</taxon>
        <taxon>Symbiodinium</taxon>
    </lineage>
</organism>
<feature type="compositionally biased region" description="Basic and acidic residues" evidence="1">
    <location>
        <begin position="337"/>
        <end position="346"/>
    </location>
</feature>
<keyword evidence="3" id="KW-1185">Reference proteome</keyword>
<dbReference type="EMBL" id="LSRX01000861">
    <property type="protein sequence ID" value="OLP87418.1"/>
    <property type="molecule type" value="Genomic_DNA"/>
</dbReference>
<feature type="region of interest" description="Disordered" evidence="1">
    <location>
        <begin position="313"/>
        <end position="351"/>
    </location>
</feature>
<sequence length="405" mass="44438">MTWDALRLLDQTTLATTGRMGTMGSNDTQREVRGTTRKPIMDGMKPWGAKSKDKAHYHRSTPTNWSQSFGSTGFMRSPMLPSPFQIDLPFCMLSCYTTCRIDPVSSETAGIYDILSSHSTIAKPFRNEFLHIPWSNLRSGGVRAQHILADFLQALEIVQHLARFFATNWRWGTKPPTRLAAGCDATIRPSSAGNLNLKLGAPRSSVNGTESVRRAKLQDSRALACVARDMRGAVPPLGGKTGIISLVSIHGTSSGSVTSPVAALDGWLHGGWNAMTGTSRNKPVCLWVRLGARQANAQMAQMGKLHPAFLYPPFNHSQRRHGTKQREEAGRQPPRPFAKESHEQLRRSGSASAPLGERLCCGTFDIGIEATAPDRNGRKGAAWVAGSRELRNHWLSEVFMLLRLG</sequence>
<dbReference type="AlphaFoldDB" id="A0A1Q9CWX4"/>
<evidence type="ECO:0000313" key="3">
    <source>
        <dbReference type="Proteomes" id="UP000186817"/>
    </source>
</evidence>
<protein>
    <submittedName>
        <fullName evidence="2">Uncharacterized protein</fullName>
    </submittedName>
</protein>
<proteinExistence type="predicted"/>
<reference evidence="2 3" key="1">
    <citation type="submission" date="2016-02" db="EMBL/GenBank/DDBJ databases">
        <title>Genome analysis of coral dinoflagellate symbionts highlights evolutionary adaptations to a symbiotic lifestyle.</title>
        <authorList>
            <person name="Aranda M."/>
            <person name="Li Y."/>
            <person name="Liew Y.J."/>
            <person name="Baumgarten S."/>
            <person name="Simakov O."/>
            <person name="Wilson M."/>
            <person name="Piel J."/>
            <person name="Ashoor H."/>
            <person name="Bougouffa S."/>
            <person name="Bajic V.B."/>
            <person name="Ryu T."/>
            <person name="Ravasi T."/>
            <person name="Bayer T."/>
            <person name="Micklem G."/>
            <person name="Kim H."/>
            <person name="Bhak J."/>
            <person name="Lajeunesse T.C."/>
            <person name="Voolstra C.R."/>
        </authorList>
    </citation>
    <scope>NUCLEOTIDE SEQUENCE [LARGE SCALE GENOMIC DNA]</scope>
    <source>
        <strain evidence="2 3">CCMP2467</strain>
    </source>
</reference>
<accession>A0A1Q9CWX4</accession>
<feature type="region of interest" description="Disordered" evidence="1">
    <location>
        <begin position="38"/>
        <end position="62"/>
    </location>
</feature>
<gene>
    <name evidence="2" type="ORF">AK812_SmicGene31365</name>
</gene>
<evidence type="ECO:0000313" key="2">
    <source>
        <dbReference type="EMBL" id="OLP87418.1"/>
    </source>
</evidence>
<comment type="caution">
    <text evidence="2">The sequence shown here is derived from an EMBL/GenBank/DDBJ whole genome shotgun (WGS) entry which is preliminary data.</text>
</comment>
<name>A0A1Q9CWX4_SYMMI</name>
<evidence type="ECO:0000256" key="1">
    <source>
        <dbReference type="SAM" id="MobiDB-lite"/>
    </source>
</evidence>
<dbReference type="Proteomes" id="UP000186817">
    <property type="component" value="Unassembled WGS sequence"/>
</dbReference>